<proteinExistence type="predicted"/>
<keyword evidence="2" id="KW-1185">Reference proteome</keyword>
<organism evidence="1 2">
    <name type="scientific">Ideonella lacteola</name>
    <dbReference type="NCBI Taxonomy" id="2984193"/>
    <lineage>
        <taxon>Bacteria</taxon>
        <taxon>Pseudomonadati</taxon>
        <taxon>Pseudomonadota</taxon>
        <taxon>Betaproteobacteria</taxon>
        <taxon>Burkholderiales</taxon>
        <taxon>Sphaerotilaceae</taxon>
        <taxon>Ideonella</taxon>
    </lineage>
</organism>
<dbReference type="Proteomes" id="UP001371218">
    <property type="component" value="Unassembled WGS sequence"/>
</dbReference>
<evidence type="ECO:0000313" key="2">
    <source>
        <dbReference type="Proteomes" id="UP001371218"/>
    </source>
</evidence>
<gene>
    <name evidence="1" type="ORF">AACH06_15045</name>
</gene>
<sequence>MKNEIENLVDSSAELRDEVQGLRRLANGETSLQEKTALGATAVQVAATNAWDTTVKAAKVASAAPSFGKEGIKDVAQAAQEHVAEQAKVTAATSAIIHGAAKAMQIPAAPLPVKVFGKSVEVVNGMATGTAIADMKKQVEESVPGPVREKLGEIGPNG</sequence>
<evidence type="ECO:0000313" key="1">
    <source>
        <dbReference type="EMBL" id="MEK8032142.1"/>
    </source>
</evidence>
<dbReference type="RefSeq" id="WP_341426555.1">
    <property type="nucleotide sequence ID" value="NZ_JBBUTG010000009.1"/>
</dbReference>
<accession>A0ABU9BQA8</accession>
<dbReference type="EMBL" id="JBBUTG010000009">
    <property type="protein sequence ID" value="MEK8032142.1"/>
    <property type="molecule type" value="Genomic_DNA"/>
</dbReference>
<name>A0ABU9BQA8_9BURK</name>
<reference evidence="1 2" key="1">
    <citation type="submission" date="2024-04" db="EMBL/GenBank/DDBJ databases">
        <title>Novel species of the genus Ideonella isolated from streams.</title>
        <authorList>
            <person name="Lu H."/>
        </authorList>
    </citation>
    <scope>NUCLEOTIDE SEQUENCE [LARGE SCALE GENOMIC DNA]</scope>
    <source>
        <strain evidence="1 2">DXS29W</strain>
    </source>
</reference>
<protein>
    <submittedName>
        <fullName evidence="1">Uncharacterized protein</fullName>
    </submittedName>
</protein>
<comment type="caution">
    <text evidence="1">The sequence shown here is derived from an EMBL/GenBank/DDBJ whole genome shotgun (WGS) entry which is preliminary data.</text>
</comment>